<dbReference type="Gene3D" id="1.10.150.50">
    <property type="entry name" value="Transcription Factor, Ets-1"/>
    <property type="match status" value="1"/>
</dbReference>
<feature type="domain" description="PDZ" evidence="5">
    <location>
        <begin position="221"/>
        <end position="271"/>
    </location>
</feature>
<dbReference type="PANTHER" id="PTHR12844:SF42">
    <property type="entry name" value="CONNECTOR ENHANCER OF KSR PROTEIN CNK"/>
    <property type="match status" value="1"/>
</dbReference>
<keyword evidence="8" id="KW-1185">Reference proteome</keyword>
<organism evidence="7 8">
    <name type="scientific">Nesidiocoris tenuis</name>
    <dbReference type="NCBI Taxonomy" id="355587"/>
    <lineage>
        <taxon>Eukaryota</taxon>
        <taxon>Metazoa</taxon>
        <taxon>Ecdysozoa</taxon>
        <taxon>Arthropoda</taxon>
        <taxon>Hexapoda</taxon>
        <taxon>Insecta</taxon>
        <taxon>Pterygota</taxon>
        <taxon>Neoptera</taxon>
        <taxon>Paraneoptera</taxon>
        <taxon>Hemiptera</taxon>
        <taxon>Heteroptera</taxon>
        <taxon>Panheteroptera</taxon>
        <taxon>Cimicomorpha</taxon>
        <taxon>Miridae</taxon>
        <taxon>Dicyphina</taxon>
        <taxon>Nesidiocoris</taxon>
    </lineage>
</organism>
<dbReference type="InterPro" id="IPR001660">
    <property type="entry name" value="SAM"/>
</dbReference>
<evidence type="ECO:0008006" key="9">
    <source>
        <dbReference type="Google" id="ProtNLM"/>
    </source>
</evidence>
<dbReference type="InterPro" id="IPR051566">
    <property type="entry name" value="CNKSR"/>
</dbReference>
<evidence type="ECO:0000256" key="2">
    <source>
        <dbReference type="ARBA" id="ARBA00022553"/>
    </source>
</evidence>
<dbReference type="OrthoDB" id="74412at2759"/>
<reference evidence="7 8" key="1">
    <citation type="submission" date="2020-02" db="EMBL/GenBank/DDBJ databases">
        <authorList>
            <person name="Ferguson B K."/>
        </authorList>
    </citation>
    <scope>NUCLEOTIDE SEQUENCE [LARGE SCALE GENOMIC DNA]</scope>
</reference>
<sequence>MAYVNVAEWKPDQVTEWLKGLDSTILPYIQSFLNNRISGQQILGFGPSDLEHLGIQKIGHQEVILEGIEHLRNINSNDIIGRANGISLEHYELDRENLQLLAMRLSCLSHSLHSELCQSHAESQRLTTQILADIANIVTCVKPLIAWLDRPGFSGLLEYKEVRSEVLKLGLRMAICGQRDRFTEAPVTDMKDASSKLAKLTDSIVQEMTDPLILQPASLELATIKKRSSDDLGFYIIPSFQGIHRISDLKLSSPAHQCGKIEPGDEIVQINYQTVLPTAEKIEKPAESRDSSSSDEEVTVQHKLVVPSKPVQRRATITGVSPLSKRPPFDIHEKKKAQSNKARRASSISKKGFRPPIRTTCRTRKPKSSLPIWRRCRSSKKIQMFSREQTQERQKPPVRKQQIRINSEPIFDNKSLDEAVKMMKKTSTPVPPNRNSDCEERNGINGSEDRISVKSFSTEEVCKSAEALPSLFPPQQENHVAPERNERHSAIEIGQEVPEEKAKPKAPPPRLLPTFPEPPKEPYFEIPQSMKTHEELIKGVPMHLYREQEVEEPDLPPVVAPRHFEVPTPKNEVSVVHSLSAYCDDQNDDDLHPPPVFTTNKHNGTVIAVNSYPEKSRQHNEEHGKIVQTINQHLLTSAFCDDSDLIECRSYGKNLDSGTSEKFRSSQSQHNLGHKNFNVAGGFVCVSSSSKKMECDSELSRTISRVNTEDIINNKEHIGSTKVVVTQKNSFPHQVKKPDILPPRTVPKVSNIDKSYSNDSINRLQALPGGMASSSAMRSDVSLDSFLETSDPRPRDGKYSSLQEKHLRAAYKDVCDTFSTKSYSSSEYSEQSLATRSAGDASGQERQTLPKVGAKHTLIQAPPVPPPRPSLSKPPNACYRAIMAARSLGKASPKTQRKKNALLSSEFMMSFFI</sequence>
<feature type="region of interest" description="Disordered" evidence="3">
    <location>
        <begin position="851"/>
        <end position="875"/>
    </location>
</feature>
<proteinExistence type="inferred from homology"/>
<dbReference type="EMBL" id="CADCXU010019144">
    <property type="protein sequence ID" value="CAB0007571.1"/>
    <property type="molecule type" value="Genomic_DNA"/>
</dbReference>
<feature type="domain" description="SAM" evidence="4">
    <location>
        <begin position="9"/>
        <end position="74"/>
    </location>
</feature>
<dbReference type="InterPro" id="IPR001478">
    <property type="entry name" value="PDZ"/>
</dbReference>
<dbReference type="InterPro" id="IPR036034">
    <property type="entry name" value="PDZ_sf"/>
</dbReference>
<dbReference type="AlphaFoldDB" id="A0A6H5GT18"/>
<gene>
    <name evidence="7" type="ORF">NTEN_LOCUS12844</name>
</gene>
<evidence type="ECO:0000259" key="5">
    <source>
        <dbReference type="PROSITE" id="PS50106"/>
    </source>
</evidence>
<evidence type="ECO:0000259" key="6">
    <source>
        <dbReference type="PROSITE" id="PS51290"/>
    </source>
</evidence>
<dbReference type="Proteomes" id="UP000479000">
    <property type="component" value="Unassembled WGS sequence"/>
</dbReference>
<dbReference type="PROSITE" id="PS50105">
    <property type="entry name" value="SAM_DOMAIN"/>
    <property type="match status" value="1"/>
</dbReference>
<dbReference type="InterPro" id="IPR049628">
    <property type="entry name" value="CNK1-3_SAM"/>
</dbReference>
<dbReference type="Pfam" id="PF00536">
    <property type="entry name" value="SAM_1"/>
    <property type="match status" value="1"/>
</dbReference>
<evidence type="ECO:0000256" key="1">
    <source>
        <dbReference type="ARBA" id="ARBA00009498"/>
    </source>
</evidence>
<dbReference type="PANTHER" id="PTHR12844">
    <property type="entry name" value="CONNECTOR ENCHANCER OF KINASE SUPPRESSOR OF RAS"/>
    <property type="match status" value="1"/>
</dbReference>
<feature type="region of interest" description="Disordered" evidence="3">
    <location>
        <begin position="425"/>
        <end position="446"/>
    </location>
</feature>
<keyword evidence="2" id="KW-0597">Phosphoprotein</keyword>
<dbReference type="SUPFAM" id="SSF50156">
    <property type="entry name" value="PDZ domain-like"/>
    <property type="match status" value="1"/>
</dbReference>
<feature type="compositionally biased region" description="Pro residues" evidence="3">
    <location>
        <begin position="505"/>
        <end position="517"/>
    </location>
</feature>
<feature type="compositionally biased region" description="Basic residues" evidence="3">
    <location>
        <begin position="334"/>
        <end position="344"/>
    </location>
</feature>
<feature type="compositionally biased region" description="Basic and acidic residues" evidence="3">
    <location>
        <begin position="282"/>
        <end position="292"/>
    </location>
</feature>
<dbReference type="Gene3D" id="2.30.42.10">
    <property type="match status" value="1"/>
</dbReference>
<accession>A0A6H5GT18</accession>
<feature type="compositionally biased region" description="Basic and acidic residues" evidence="3">
    <location>
        <begin position="436"/>
        <end position="446"/>
    </location>
</feature>
<protein>
    <recommendedName>
        <fullName evidence="9">SAM domain-containing protein</fullName>
    </recommendedName>
</protein>
<evidence type="ECO:0000313" key="8">
    <source>
        <dbReference type="Proteomes" id="UP000479000"/>
    </source>
</evidence>
<dbReference type="InterPro" id="IPR013761">
    <property type="entry name" value="SAM/pointed_sf"/>
</dbReference>
<dbReference type="InterPro" id="IPR017874">
    <property type="entry name" value="CRIC_domain"/>
</dbReference>
<evidence type="ECO:0000256" key="3">
    <source>
        <dbReference type="SAM" id="MobiDB-lite"/>
    </source>
</evidence>
<feature type="domain" description="CRIC" evidence="6">
    <location>
        <begin position="97"/>
        <end position="184"/>
    </location>
</feature>
<dbReference type="PROSITE" id="PS51290">
    <property type="entry name" value="CRIC"/>
    <property type="match status" value="1"/>
</dbReference>
<feature type="region of interest" description="Disordered" evidence="3">
    <location>
        <begin position="496"/>
        <end position="518"/>
    </location>
</feature>
<dbReference type="PROSITE" id="PS50106">
    <property type="entry name" value="PDZ"/>
    <property type="match status" value="1"/>
</dbReference>
<feature type="region of interest" description="Disordered" evidence="3">
    <location>
        <begin position="735"/>
        <end position="755"/>
    </location>
</feature>
<dbReference type="SUPFAM" id="SSF47769">
    <property type="entry name" value="SAM/Pointed domain"/>
    <property type="match status" value="1"/>
</dbReference>
<name>A0A6H5GT18_9HEMI</name>
<evidence type="ECO:0000313" key="7">
    <source>
        <dbReference type="EMBL" id="CAB0007571.1"/>
    </source>
</evidence>
<evidence type="ECO:0000259" key="4">
    <source>
        <dbReference type="PROSITE" id="PS50105"/>
    </source>
</evidence>
<feature type="region of interest" description="Disordered" evidence="3">
    <location>
        <begin position="282"/>
        <end position="370"/>
    </location>
</feature>
<dbReference type="CDD" id="cd09511">
    <property type="entry name" value="SAM_CNK1_2_3-suppressor"/>
    <property type="match status" value="1"/>
</dbReference>
<comment type="similarity">
    <text evidence="1">Belongs to the CNKSR family.</text>
</comment>
<dbReference type="Pfam" id="PF10534">
    <property type="entry name" value="CRIC_ras_sig"/>
    <property type="match status" value="1"/>
</dbReference>
<dbReference type="SMART" id="SM00454">
    <property type="entry name" value="SAM"/>
    <property type="match status" value="1"/>
</dbReference>